<dbReference type="Gene3D" id="3.30.420.40">
    <property type="match status" value="2"/>
</dbReference>
<name>A0A7Y0Y455_9ACTO</name>
<keyword evidence="5 7" id="KW-0418">Kinase</keyword>
<organism evidence="10 11">
    <name type="scientific">Mobiluncus mulieris</name>
    <dbReference type="NCBI Taxonomy" id="2052"/>
    <lineage>
        <taxon>Bacteria</taxon>
        <taxon>Bacillati</taxon>
        <taxon>Actinomycetota</taxon>
        <taxon>Actinomycetes</taxon>
        <taxon>Actinomycetales</taxon>
        <taxon>Actinomycetaceae</taxon>
        <taxon>Mobiluncus</taxon>
    </lineage>
</organism>
<dbReference type="GO" id="GO:0042732">
    <property type="term" value="P:D-xylose metabolic process"/>
    <property type="evidence" value="ECO:0007669"/>
    <property type="project" value="UniProtKB-KW"/>
</dbReference>
<dbReference type="InterPro" id="IPR000577">
    <property type="entry name" value="Carb_kinase_FGGY"/>
</dbReference>
<dbReference type="PIRSF" id="PIRSF000538">
    <property type="entry name" value="GlpK"/>
    <property type="match status" value="1"/>
</dbReference>
<evidence type="ECO:0000256" key="2">
    <source>
        <dbReference type="ARBA" id="ARBA00022629"/>
    </source>
</evidence>
<dbReference type="NCBIfam" id="TIGR01312">
    <property type="entry name" value="XylB"/>
    <property type="match status" value="1"/>
</dbReference>
<evidence type="ECO:0000256" key="5">
    <source>
        <dbReference type="ARBA" id="ARBA00022777"/>
    </source>
</evidence>
<evidence type="ECO:0000256" key="4">
    <source>
        <dbReference type="ARBA" id="ARBA00022741"/>
    </source>
</evidence>
<keyword evidence="7" id="KW-0119">Carbohydrate metabolism</keyword>
<evidence type="ECO:0000313" key="10">
    <source>
        <dbReference type="EMBL" id="NMW64697.1"/>
    </source>
</evidence>
<evidence type="ECO:0000256" key="1">
    <source>
        <dbReference type="ARBA" id="ARBA00009156"/>
    </source>
</evidence>
<dbReference type="GO" id="GO:0005997">
    <property type="term" value="P:xylulose metabolic process"/>
    <property type="evidence" value="ECO:0007669"/>
    <property type="project" value="InterPro"/>
</dbReference>
<proteinExistence type="inferred from homology"/>
<comment type="catalytic activity">
    <reaction evidence="7">
        <text>D-xylulose + ATP = D-xylulose 5-phosphate + ADP + H(+)</text>
        <dbReference type="Rhea" id="RHEA:10964"/>
        <dbReference type="ChEBI" id="CHEBI:15378"/>
        <dbReference type="ChEBI" id="CHEBI:17140"/>
        <dbReference type="ChEBI" id="CHEBI:30616"/>
        <dbReference type="ChEBI" id="CHEBI:57737"/>
        <dbReference type="ChEBI" id="CHEBI:456216"/>
        <dbReference type="EC" id="2.7.1.17"/>
    </reaction>
</comment>
<keyword evidence="4 7" id="KW-0547">Nucleotide-binding</keyword>
<dbReference type="SUPFAM" id="SSF53067">
    <property type="entry name" value="Actin-like ATPase domain"/>
    <property type="match status" value="2"/>
</dbReference>
<accession>A0A7Y0Y455</accession>
<evidence type="ECO:0000259" key="8">
    <source>
        <dbReference type="Pfam" id="PF00370"/>
    </source>
</evidence>
<comment type="similarity">
    <text evidence="1 7">Belongs to the FGGY kinase family.</text>
</comment>
<dbReference type="InterPro" id="IPR018485">
    <property type="entry name" value="FGGY_C"/>
</dbReference>
<dbReference type="Proteomes" id="UP000578252">
    <property type="component" value="Unassembled WGS sequence"/>
</dbReference>
<dbReference type="RefSeq" id="WP_169771717.1">
    <property type="nucleotide sequence ID" value="NZ_JABCUR010000003.1"/>
</dbReference>
<dbReference type="AlphaFoldDB" id="A0A7Y0Y455"/>
<keyword evidence="2 7" id="KW-0859">Xylose metabolism</keyword>
<evidence type="ECO:0000256" key="6">
    <source>
        <dbReference type="ARBA" id="ARBA00022840"/>
    </source>
</evidence>
<sequence>MSLVLGIDSSTQSTKALLVEAETGKVVAQKRHPHPDGTSCNPAAWLEALHNTCDELLPRAEAVAVAGQQHGMVVLDENDRVIRDALLWNDTRSAAAAKDLIAELGGKTAAAQRTGSVHVASITSTKLRWLRDAEPDNARRVRRVVLPHDYLSHELNADKTVWFTDRGDASGTGYFSPRKDAWDTDLLIQALGHEAVVPDLPVSPNQNMGKTETGAVIAPGTGDNMAAALGLAMGAGDVSLSVGTSGVAAMVSSRPTFDATGSVTGFADATGNWLPLACTINAAKILDLGARLLGVNHEEFSQLALAAPPGANGVTLLPYLDGERTPNRPGASGMFRGLRSTSTREDLARAFVEGLACSLVDAAGFLREATGETVKRYLLIGGGAKSKALQQILPGVLECPVILPPPGEYVALGAAAQAAWVLSGSEQPPRWELTGTGVLESKPCPQVLDKYHQLAADTANAPLA</sequence>
<feature type="domain" description="Carbohydrate kinase FGGY C-terminal" evidence="9">
    <location>
        <begin position="239"/>
        <end position="420"/>
    </location>
</feature>
<dbReference type="GO" id="GO:0005524">
    <property type="term" value="F:ATP binding"/>
    <property type="evidence" value="ECO:0007669"/>
    <property type="project" value="UniProtKB-KW"/>
</dbReference>
<gene>
    <name evidence="7 10" type="primary">xylB</name>
    <name evidence="10" type="ORF">HHJ78_03930</name>
</gene>
<dbReference type="InterPro" id="IPR043129">
    <property type="entry name" value="ATPase_NBD"/>
</dbReference>
<dbReference type="EMBL" id="JABCUR010000003">
    <property type="protein sequence ID" value="NMW64697.1"/>
    <property type="molecule type" value="Genomic_DNA"/>
</dbReference>
<dbReference type="Pfam" id="PF00370">
    <property type="entry name" value="FGGY_N"/>
    <property type="match status" value="1"/>
</dbReference>
<dbReference type="PANTHER" id="PTHR43095">
    <property type="entry name" value="SUGAR KINASE"/>
    <property type="match status" value="1"/>
</dbReference>
<reference evidence="10 11" key="1">
    <citation type="submission" date="2020-04" db="EMBL/GenBank/DDBJ databases">
        <title>Antimicrobial susceptibility and clonality of vaginal-derived multi-drug resistant Mobiluncus isolates in China.</title>
        <authorList>
            <person name="Zhang X."/>
        </authorList>
    </citation>
    <scope>NUCLEOTIDE SEQUENCE [LARGE SCALE GENOMIC DNA]</scope>
    <source>
        <strain evidence="10 11">13</strain>
    </source>
</reference>
<dbReference type="InterPro" id="IPR006000">
    <property type="entry name" value="Xylulokinase"/>
</dbReference>
<protein>
    <recommendedName>
        <fullName evidence="7">Xylulose kinase</fullName>
        <shortName evidence="7">Xylulokinase</shortName>
        <ecNumber evidence="7">2.7.1.17</ecNumber>
    </recommendedName>
</protein>
<comment type="caution">
    <text evidence="10">The sequence shown here is derived from an EMBL/GenBank/DDBJ whole genome shotgun (WGS) entry which is preliminary data.</text>
</comment>
<feature type="domain" description="Carbohydrate kinase FGGY N-terminal" evidence="8">
    <location>
        <begin position="4"/>
        <end position="217"/>
    </location>
</feature>
<evidence type="ECO:0000256" key="7">
    <source>
        <dbReference type="RuleBase" id="RU364073"/>
    </source>
</evidence>
<dbReference type="InterPro" id="IPR050406">
    <property type="entry name" value="FGGY_Carb_Kinase"/>
</dbReference>
<dbReference type="PANTHER" id="PTHR43095:SF5">
    <property type="entry name" value="XYLULOSE KINASE"/>
    <property type="match status" value="1"/>
</dbReference>
<dbReference type="Pfam" id="PF02782">
    <property type="entry name" value="FGGY_C"/>
    <property type="match status" value="1"/>
</dbReference>
<dbReference type="GO" id="GO:0004856">
    <property type="term" value="F:D-xylulokinase activity"/>
    <property type="evidence" value="ECO:0007669"/>
    <property type="project" value="UniProtKB-EC"/>
</dbReference>
<keyword evidence="3 7" id="KW-0808">Transferase</keyword>
<evidence type="ECO:0000256" key="3">
    <source>
        <dbReference type="ARBA" id="ARBA00022679"/>
    </source>
</evidence>
<keyword evidence="6 7" id="KW-0067">ATP-binding</keyword>
<dbReference type="InterPro" id="IPR018484">
    <property type="entry name" value="FGGY_N"/>
</dbReference>
<dbReference type="EC" id="2.7.1.17" evidence="7"/>
<evidence type="ECO:0000313" key="11">
    <source>
        <dbReference type="Proteomes" id="UP000578252"/>
    </source>
</evidence>
<evidence type="ECO:0000259" key="9">
    <source>
        <dbReference type="Pfam" id="PF02782"/>
    </source>
</evidence>